<organism evidence="3 4">
    <name type="scientific">Elysia marginata</name>
    <dbReference type="NCBI Taxonomy" id="1093978"/>
    <lineage>
        <taxon>Eukaryota</taxon>
        <taxon>Metazoa</taxon>
        <taxon>Spiralia</taxon>
        <taxon>Lophotrochozoa</taxon>
        <taxon>Mollusca</taxon>
        <taxon>Gastropoda</taxon>
        <taxon>Heterobranchia</taxon>
        <taxon>Euthyneura</taxon>
        <taxon>Panpulmonata</taxon>
        <taxon>Sacoglossa</taxon>
        <taxon>Placobranchoidea</taxon>
        <taxon>Plakobranchidae</taxon>
        <taxon>Elysia</taxon>
    </lineage>
</organism>
<keyword evidence="2" id="KW-0812">Transmembrane</keyword>
<keyword evidence="4" id="KW-1185">Reference proteome</keyword>
<evidence type="ECO:0000313" key="3">
    <source>
        <dbReference type="EMBL" id="GFR69969.1"/>
    </source>
</evidence>
<feature type="transmembrane region" description="Helical" evidence="2">
    <location>
        <begin position="55"/>
        <end position="79"/>
    </location>
</feature>
<dbReference type="EMBL" id="BMAT01007723">
    <property type="protein sequence ID" value="GFR69969.1"/>
    <property type="molecule type" value="Genomic_DNA"/>
</dbReference>
<protein>
    <submittedName>
        <fullName evidence="3">Uncharacterized protein</fullName>
    </submittedName>
</protein>
<dbReference type="AlphaFoldDB" id="A0AAV4FAG2"/>
<proteinExistence type="predicted"/>
<dbReference type="Proteomes" id="UP000762676">
    <property type="component" value="Unassembled WGS sequence"/>
</dbReference>
<feature type="region of interest" description="Disordered" evidence="1">
    <location>
        <begin position="25"/>
        <end position="46"/>
    </location>
</feature>
<reference evidence="3 4" key="1">
    <citation type="journal article" date="2021" name="Elife">
        <title>Chloroplast acquisition without the gene transfer in kleptoplastic sea slugs, Plakobranchus ocellatus.</title>
        <authorList>
            <person name="Maeda T."/>
            <person name="Takahashi S."/>
            <person name="Yoshida T."/>
            <person name="Shimamura S."/>
            <person name="Takaki Y."/>
            <person name="Nagai Y."/>
            <person name="Toyoda A."/>
            <person name="Suzuki Y."/>
            <person name="Arimoto A."/>
            <person name="Ishii H."/>
            <person name="Satoh N."/>
            <person name="Nishiyama T."/>
            <person name="Hasebe M."/>
            <person name="Maruyama T."/>
            <person name="Minagawa J."/>
            <person name="Obokata J."/>
            <person name="Shigenobu S."/>
        </authorList>
    </citation>
    <scope>NUCLEOTIDE SEQUENCE [LARGE SCALE GENOMIC DNA]</scope>
</reference>
<sequence>MLQDKFGLPVSYSSTTLNPLVHNFNPDVDSGPSNVRPEPGLEAGQDVDQNSLSDVVATLMSAILALTFLLLLFCIIRIIRKRRRQLQGQRLNQPVIQTISSGAFTASTAAYSHHVPTAGGISWERVDTQARSEPSRPCLLSTYNRLSSSHPSLEPHHYQFSDSSSPPIQSFQASLDLQFPGTSTSLSTTETVQSCHRQQEMLQLSASPAPSSNVHMVQVDAVLHHASSPEVLGASGTSASFNSSYDSPLPSLPPPLFGSSYHQWRSLHEHDTPGNEPCGAPVEQARPLRTIVHQHRPSQ</sequence>
<evidence type="ECO:0000313" key="4">
    <source>
        <dbReference type="Proteomes" id="UP000762676"/>
    </source>
</evidence>
<gene>
    <name evidence="3" type="ORF">ElyMa_003773300</name>
</gene>
<evidence type="ECO:0000256" key="1">
    <source>
        <dbReference type="SAM" id="MobiDB-lite"/>
    </source>
</evidence>
<evidence type="ECO:0000256" key="2">
    <source>
        <dbReference type="SAM" id="Phobius"/>
    </source>
</evidence>
<accession>A0AAV4FAG2</accession>
<keyword evidence="2" id="KW-1133">Transmembrane helix</keyword>
<comment type="caution">
    <text evidence="3">The sequence shown here is derived from an EMBL/GenBank/DDBJ whole genome shotgun (WGS) entry which is preliminary data.</text>
</comment>
<name>A0AAV4FAG2_9GAST</name>
<keyword evidence="2" id="KW-0472">Membrane</keyword>